<dbReference type="Pfam" id="PF07841">
    <property type="entry name" value="DM4_12"/>
    <property type="match status" value="1"/>
</dbReference>
<accession>A0A8D8T6D7</accession>
<dbReference type="EMBL" id="HBUF01260792">
    <property type="protein sequence ID" value="CAG6682820.1"/>
    <property type="molecule type" value="Transcribed_RNA"/>
</dbReference>
<sequence>MARSALYQVLVILALSALVRAGGHFMRLAMMALMGLMGMWLMHKLAQDYQHYMKPAHAAGKLLGLWKRSIPDQEIEKLKLESHLPFVNENAYITFAEILDYDQSQCARRLVCEVGTTPYTHLNTHEKTIMNILRFKQNNDAHSVFRTAAALGKLTKDTRVCKNYFSKCKLTEDQMKRIMKVF</sequence>
<feature type="chain" id="PRO_5036428706" evidence="1">
    <location>
        <begin position="22"/>
        <end position="182"/>
    </location>
</feature>
<keyword evidence="1" id="KW-0732">Signal</keyword>
<dbReference type="EMBL" id="HBUF01596783">
    <property type="protein sequence ID" value="CAG6774975.1"/>
    <property type="molecule type" value="Transcribed_RNA"/>
</dbReference>
<dbReference type="EMBL" id="HBUF01260791">
    <property type="protein sequence ID" value="CAG6682819.1"/>
    <property type="molecule type" value="Transcribed_RNA"/>
</dbReference>
<proteinExistence type="predicted"/>
<dbReference type="InterPro" id="IPR006631">
    <property type="entry name" value="DM4_12"/>
</dbReference>
<evidence type="ECO:0000256" key="1">
    <source>
        <dbReference type="SAM" id="SignalP"/>
    </source>
</evidence>
<dbReference type="EMBL" id="HBUF01081337">
    <property type="protein sequence ID" value="CAG6633003.1"/>
    <property type="molecule type" value="Transcribed_RNA"/>
</dbReference>
<dbReference type="EMBL" id="HBUF01260790">
    <property type="protein sequence ID" value="CAG6682818.1"/>
    <property type="molecule type" value="Transcribed_RNA"/>
</dbReference>
<feature type="signal peptide" evidence="1">
    <location>
        <begin position="1"/>
        <end position="21"/>
    </location>
</feature>
<dbReference type="EMBL" id="HBUF01596784">
    <property type="protein sequence ID" value="CAG6774976.1"/>
    <property type="molecule type" value="Transcribed_RNA"/>
</dbReference>
<reference evidence="2" key="1">
    <citation type="submission" date="2021-05" db="EMBL/GenBank/DDBJ databases">
        <authorList>
            <person name="Alioto T."/>
            <person name="Alioto T."/>
            <person name="Gomez Garrido J."/>
        </authorList>
    </citation>
    <scope>NUCLEOTIDE SEQUENCE</scope>
</reference>
<organism evidence="2">
    <name type="scientific">Cacopsylla melanoneura</name>
    <dbReference type="NCBI Taxonomy" id="428564"/>
    <lineage>
        <taxon>Eukaryota</taxon>
        <taxon>Metazoa</taxon>
        <taxon>Ecdysozoa</taxon>
        <taxon>Arthropoda</taxon>
        <taxon>Hexapoda</taxon>
        <taxon>Insecta</taxon>
        <taxon>Pterygota</taxon>
        <taxon>Neoptera</taxon>
        <taxon>Paraneoptera</taxon>
        <taxon>Hemiptera</taxon>
        <taxon>Sternorrhyncha</taxon>
        <taxon>Psylloidea</taxon>
        <taxon>Psyllidae</taxon>
        <taxon>Psyllinae</taxon>
        <taxon>Cacopsylla</taxon>
    </lineage>
</organism>
<dbReference type="AlphaFoldDB" id="A0A8D8T6D7"/>
<evidence type="ECO:0000313" key="2">
    <source>
        <dbReference type="EMBL" id="CAG6682821.1"/>
    </source>
</evidence>
<name>A0A8D8T6D7_9HEMI</name>
<dbReference type="EMBL" id="HBUF01260793">
    <property type="protein sequence ID" value="CAG6682821.1"/>
    <property type="molecule type" value="Transcribed_RNA"/>
</dbReference>
<dbReference type="EMBL" id="HBUF01081336">
    <property type="protein sequence ID" value="CAG6633002.1"/>
    <property type="molecule type" value="Transcribed_RNA"/>
</dbReference>
<protein>
    <submittedName>
        <fullName evidence="2">Uncharacterized protein</fullName>
    </submittedName>
</protein>